<dbReference type="PANTHER" id="PTHR43129">
    <property type="entry name" value="FOSMIDOMYCIN RESISTANCE PROTEIN"/>
    <property type="match status" value="1"/>
</dbReference>
<evidence type="ECO:0000256" key="4">
    <source>
        <dbReference type="SAM" id="Phobius"/>
    </source>
</evidence>
<evidence type="ECO:0000256" key="2">
    <source>
        <dbReference type="ARBA" id="ARBA00022989"/>
    </source>
</evidence>
<dbReference type="GO" id="GO:0005886">
    <property type="term" value="C:plasma membrane"/>
    <property type="evidence" value="ECO:0007669"/>
    <property type="project" value="TreeGrafter"/>
</dbReference>
<evidence type="ECO:0000256" key="1">
    <source>
        <dbReference type="ARBA" id="ARBA00022692"/>
    </source>
</evidence>
<feature type="transmembrane region" description="Helical" evidence="4">
    <location>
        <begin position="164"/>
        <end position="183"/>
    </location>
</feature>
<accession>A0A2U1B948</accession>
<organism evidence="5 6">
    <name type="scientific">Victivallis vadensis</name>
    <dbReference type="NCBI Taxonomy" id="172901"/>
    <lineage>
        <taxon>Bacteria</taxon>
        <taxon>Pseudomonadati</taxon>
        <taxon>Lentisphaerota</taxon>
        <taxon>Lentisphaeria</taxon>
        <taxon>Victivallales</taxon>
        <taxon>Victivallaceae</taxon>
        <taxon>Victivallis</taxon>
    </lineage>
</organism>
<name>A0A2U1B948_9BACT</name>
<dbReference type="Pfam" id="PF07690">
    <property type="entry name" value="MFS_1"/>
    <property type="match status" value="1"/>
</dbReference>
<evidence type="ECO:0000313" key="5">
    <source>
        <dbReference type="EMBL" id="PVY45184.1"/>
    </source>
</evidence>
<keyword evidence="2 4" id="KW-1133">Transmembrane helix</keyword>
<keyword evidence="3 4" id="KW-0472">Membrane</keyword>
<protein>
    <submittedName>
        <fullName evidence="5">Putative MFS family arabinose efflux permease</fullName>
    </submittedName>
</protein>
<feature type="transmembrane region" description="Helical" evidence="4">
    <location>
        <begin position="7"/>
        <end position="27"/>
    </location>
</feature>
<feature type="transmembrane region" description="Helical" evidence="4">
    <location>
        <begin position="131"/>
        <end position="152"/>
    </location>
</feature>
<dbReference type="EMBL" id="QEKH01000003">
    <property type="protein sequence ID" value="PVY45184.1"/>
    <property type="molecule type" value="Genomic_DNA"/>
</dbReference>
<gene>
    <name evidence="5" type="ORF">C8D82_10398</name>
</gene>
<feature type="transmembrane region" description="Helical" evidence="4">
    <location>
        <begin position="39"/>
        <end position="63"/>
    </location>
</feature>
<keyword evidence="1 4" id="KW-0812">Transmembrane</keyword>
<dbReference type="GO" id="GO:0022857">
    <property type="term" value="F:transmembrane transporter activity"/>
    <property type="evidence" value="ECO:0007669"/>
    <property type="project" value="InterPro"/>
</dbReference>
<dbReference type="AlphaFoldDB" id="A0A2U1B948"/>
<dbReference type="Proteomes" id="UP000245959">
    <property type="component" value="Unassembled WGS sequence"/>
</dbReference>
<evidence type="ECO:0000256" key="3">
    <source>
        <dbReference type="ARBA" id="ARBA00023136"/>
    </source>
</evidence>
<proteinExistence type="predicted"/>
<keyword evidence="6" id="KW-1185">Reference proteome</keyword>
<sequence length="392" mass="40905">MNRRTLAIWQLSMLTAIHFTVDMLSGMLPGFLPRLLEKYTLSIGTGTLLLTLCAFSSNGVQLWAGTLRKTATRPLLVQVGLVLGCAICLVGLVPAGPGAMWLLTLIVLVLGVGVALVHPEGLRGVCAIDPGTVTPAVATSIFMLSGFLGYATGPLLGGVLLECFGFHGLYLMLIPVALLLVGVSKARVRLAKDRPQAARGKAAAIPHSTLTFWELFVVATLINTGCVIIQGLLPTYLNLFGFSLGFGGLSAMLFGAGAGLGALGTSFLIKKFETIRCIQLEILAGVPLLILYLCAAPSGWAAALIPLAGVLVGAGFPQLVVLARTAPGGPALGTRMGLVVGGTWGIAGLLLLLVGVAADRFGLRAAMFASPFSFLCVLLMTRFLQMKKHRNG</sequence>
<evidence type="ECO:0000313" key="6">
    <source>
        <dbReference type="Proteomes" id="UP000245959"/>
    </source>
</evidence>
<dbReference type="SUPFAM" id="SSF103473">
    <property type="entry name" value="MFS general substrate transporter"/>
    <property type="match status" value="1"/>
</dbReference>
<feature type="transmembrane region" description="Helical" evidence="4">
    <location>
        <begin position="335"/>
        <end position="357"/>
    </location>
</feature>
<feature type="transmembrane region" description="Helical" evidence="4">
    <location>
        <begin position="299"/>
        <end position="323"/>
    </location>
</feature>
<feature type="transmembrane region" description="Helical" evidence="4">
    <location>
        <begin position="99"/>
        <end position="119"/>
    </location>
</feature>
<dbReference type="GeneID" id="78294086"/>
<feature type="transmembrane region" description="Helical" evidence="4">
    <location>
        <begin position="275"/>
        <end position="293"/>
    </location>
</feature>
<feature type="transmembrane region" description="Helical" evidence="4">
    <location>
        <begin position="204"/>
        <end position="233"/>
    </location>
</feature>
<dbReference type="InterPro" id="IPR036259">
    <property type="entry name" value="MFS_trans_sf"/>
</dbReference>
<dbReference type="Gene3D" id="1.20.1250.20">
    <property type="entry name" value="MFS general substrate transporter like domains"/>
    <property type="match status" value="1"/>
</dbReference>
<feature type="transmembrane region" description="Helical" evidence="4">
    <location>
        <begin position="239"/>
        <end position="263"/>
    </location>
</feature>
<dbReference type="PANTHER" id="PTHR43129:SF1">
    <property type="entry name" value="FOSMIDOMYCIN RESISTANCE PROTEIN"/>
    <property type="match status" value="1"/>
</dbReference>
<comment type="caution">
    <text evidence="5">The sequence shown here is derived from an EMBL/GenBank/DDBJ whole genome shotgun (WGS) entry which is preliminary data.</text>
</comment>
<dbReference type="InterPro" id="IPR011701">
    <property type="entry name" value="MFS"/>
</dbReference>
<reference evidence="5 6" key="1">
    <citation type="submission" date="2018-04" db="EMBL/GenBank/DDBJ databases">
        <title>Genomic Encyclopedia of Type Strains, Phase IV (KMG-IV): sequencing the most valuable type-strain genomes for metagenomic binning, comparative biology and taxonomic classification.</title>
        <authorList>
            <person name="Goeker M."/>
        </authorList>
    </citation>
    <scope>NUCLEOTIDE SEQUENCE [LARGE SCALE GENOMIC DNA]</scope>
    <source>
        <strain evidence="5 6">DSM 14823</strain>
    </source>
</reference>
<dbReference type="RefSeq" id="WP_116882756.1">
    <property type="nucleotide sequence ID" value="NZ_CABMMC010000131.1"/>
</dbReference>
<feature type="transmembrane region" description="Helical" evidence="4">
    <location>
        <begin position="363"/>
        <end position="384"/>
    </location>
</feature>
<feature type="transmembrane region" description="Helical" evidence="4">
    <location>
        <begin position="75"/>
        <end position="93"/>
    </location>
</feature>
<dbReference type="OrthoDB" id="9781469at2"/>